<dbReference type="AlphaFoldDB" id="A0AAV4BCZ1"/>
<feature type="transmembrane region" description="Helical" evidence="7">
    <location>
        <begin position="48"/>
        <end position="66"/>
    </location>
</feature>
<keyword evidence="5 7" id="KW-0472">Membrane</keyword>
<dbReference type="EMBL" id="BLXT01005251">
    <property type="protein sequence ID" value="GFO21221.1"/>
    <property type="molecule type" value="Genomic_DNA"/>
</dbReference>
<dbReference type="PROSITE" id="PS50850">
    <property type="entry name" value="MFS"/>
    <property type="match status" value="1"/>
</dbReference>
<keyword evidence="2" id="KW-0813">Transport</keyword>
<dbReference type="GO" id="GO:0005366">
    <property type="term" value="F:myo-inositol:proton symporter activity"/>
    <property type="evidence" value="ECO:0007669"/>
    <property type="project" value="TreeGrafter"/>
</dbReference>
<evidence type="ECO:0000313" key="10">
    <source>
        <dbReference type="Proteomes" id="UP000735302"/>
    </source>
</evidence>
<evidence type="ECO:0000256" key="5">
    <source>
        <dbReference type="ARBA" id="ARBA00023136"/>
    </source>
</evidence>
<keyword evidence="4 7" id="KW-1133">Transmembrane helix</keyword>
<evidence type="ECO:0000256" key="2">
    <source>
        <dbReference type="ARBA" id="ARBA00022448"/>
    </source>
</evidence>
<evidence type="ECO:0000256" key="1">
    <source>
        <dbReference type="ARBA" id="ARBA00004141"/>
    </source>
</evidence>
<dbReference type="SUPFAM" id="SSF103473">
    <property type="entry name" value="MFS general substrate transporter"/>
    <property type="match status" value="1"/>
</dbReference>
<comment type="caution">
    <text evidence="9">The sequence shown here is derived from an EMBL/GenBank/DDBJ whole genome shotgun (WGS) entry which is preliminary data.</text>
</comment>
<dbReference type="InterPro" id="IPR003663">
    <property type="entry name" value="Sugar/inositol_transpt"/>
</dbReference>
<dbReference type="InterPro" id="IPR050814">
    <property type="entry name" value="Myo-inositol_Transporter"/>
</dbReference>
<feature type="transmembrane region" description="Helical" evidence="7">
    <location>
        <begin position="118"/>
        <end position="135"/>
    </location>
</feature>
<dbReference type="Pfam" id="PF00083">
    <property type="entry name" value="Sugar_tr"/>
    <property type="match status" value="1"/>
</dbReference>
<accession>A0AAV4BCZ1</accession>
<evidence type="ECO:0000256" key="3">
    <source>
        <dbReference type="ARBA" id="ARBA00022692"/>
    </source>
</evidence>
<evidence type="ECO:0000256" key="4">
    <source>
        <dbReference type="ARBA" id="ARBA00022989"/>
    </source>
</evidence>
<feature type="transmembrane region" description="Helical" evidence="7">
    <location>
        <begin position="86"/>
        <end position="106"/>
    </location>
</feature>
<organism evidence="9 10">
    <name type="scientific">Plakobranchus ocellatus</name>
    <dbReference type="NCBI Taxonomy" id="259542"/>
    <lineage>
        <taxon>Eukaryota</taxon>
        <taxon>Metazoa</taxon>
        <taxon>Spiralia</taxon>
        <taxon>Lophotrochozoa</taxon>
        <taxon>Mollusca</taxon>
        <taxon>Gastropoda</taxon>
        <taxon>Heterobranchia</taxon>
        <taxon>Euthyneura</taxon>
        <taxon>Panpulmonata</taxon>
        <taxon>Sacoglossa</taxon>
        <taxon>Placobranchoidea</taxon>
        <taxon>Plakobranchidae</taxon>
        <taxon>Plakobranchus</taxon>
    </lineage>
</organism>
<dbReference type="PRINTS" id="PR00171">
    <property type="entry name" value="SUGRTRNSPORT"/>
</dbReference>
<feature type="region of interest" description="Disordered" evidence="6">
    <location>
        <begin position="1"/>
        <end position="27"/>
    </location>
</feature>
<proteinExistence type="predicted"/>
<dbReference type="InterPro" id="IPR020846">
    <property type="entry name" value="MFS_dom"/>
</dbReference>
<gene>
    <name evidence="9" type="ORF">PoB_004772600</name>
</gene>
<feature type="domain" description="Major facilitator superfamily (MFS) profile" evidence="8">
    <location>
        <begin position="53"/>
        <end position="161"/>
    </location>
</feature>
<keyword evidence="3 7" id="KW-0812">Transmembrane</keyword>
<keyword evidence="10" id="KW-1185">Reference proteome</keyword>
<protein>
    <submittedName>
        <fullName evidence="9">Proton myo-inositol cotransporter</fullName>
    </submittedName>
</protein>
<dbReference type="PANTHER" id="PTHR48020">
    <property type="entry name" value="PROTON MYO-INOSITOL COTRANSPORTER"/>
    <property type="match status" value="1"/>
</dbReference>
<dbReference type="InterPro" id="IPR036259">
    <property type="entry name" value="MFS_trans_sf"/>
</dbReference>
<sequence length="161" mass="17239">MAPGASTDSRNGQATIRPRKLTGDNSDDEKMDLRLKIDDLNSRTQTPTFIFVLTFFAALGGFLFGYDTGVISGAMILLRNSFSLSSVWQELIVSVTIAAAAIFALIGGFLNDRLGRRPVIMGASLLFTLGSIMMAVSKDKFALLAGRVVVGAGIGEYLSHM</sequence>
<reference evidence="9 10" key="1">
    <citation type="journal article" date="2021" name="Elife">
        <title>Chloroplast acquisition without the gene transfer in kleptoplastic sea slugs, Plakobranchus ocellatus.</title>
        <authorList>
            <person name="Maeda T."/>
            <person name="Takahashi S."/>
            <person name="Yoshida T."/>
            <person name="Shimamura S."/>
            <person name="Takaki Y."/>
            <person name="Nagai Y."/>
            <person name="Toyoda A."/>
            <person name="Suzuki Y."/>
            <person name="Arimoto A."/>
            <person name="Ishii H."/>
            <person name="Satoh N."/>
            <person name="Nishiyama T."/>
            <person name="Hasebe M."/>
            <person name="Maruyama T."/>
            <person name="Minagawa J."/>
            <person name="Obokata J."/>
            <person name="Shigenobu S."/>
        </authorList>
    </citation>
    <scope>NUCLEOTIDE SEQUENCE [LARGE SCALE GENOMIC DNA]</scope>
</reference>
<dbReference type="Proteomes" id="UP000735302">
    <property type="component" value="Unassembled WGS sequence"/>
</dbReference>
<dbReference type="Gene3D" id="1.20.1250.20">
    <property type="entry name" value="MFS general substrate transporter like domains"/>
    <property type="match status" value="1"/>
</dbReference>
<dbReference type="InterPro" id="IPR005828">
    <property type="entry name" value="MFS_sugar_transport-like"/>
</dbReference>
<evidence type="ECO:0000259" key="8">
    <source>
        <dbReference type="PROSITE" id="PS50850"/>
    </source>
</evidence>
<evidence type="ECO:0000256" key="7">
    <source>
        <dbReference type="SAM" id="Phobius"/>
    </source>
</evidence>
<dbReference type="PANTHER" id="PTHR48020:SF12">
    <property type="entry name" value="PROTON MYO-INOSITOL COTRANSPORTER"/>
    <property type="match status" value="1"/>
</dbReference>
<feature type="compositionally biased region" description="Polar residues" evidence="6">
    <location>
        <begin position="1"/>
        <end position="14"/>
    </location>
</feature>
<name>A0AAV4BCZ1_9GAST</name>
<evidence type="ECO:0000313" key="9">
    <source>
        <dbReference type="EMBL" id="GFO21221.1"/>
    </source>
</evidence>
<evidence type="ECO:0000256" key="6">
    <source>
        <dbReference type="SAM" id="MobiDB-lite"/>
    </source>
</evidence>
<dbReference type="GO" id="GO:0016324">
    <property type="term" value="C:apical plasma membrane"/>
    <property type="evidence" value="ECO:0007669"/>
    <property type="project" value="TreeGrafter"/>
</dbReference>
<comment type="subcellular location">
    <subcellularLocation>
        <location evidence="1">Membrane</location>
        <topology evidence="1">Multi-pass membrane protein</topology>
    </subcellularLocation>
</comment>